<feature type="domain" description="MacB-like periplasmic core" evidence="9">
    <location>
        <begin position="18"/>
        <end position="245"/>
    </location>
</feature>
<keyword evidence="6 7" id="KW-0472">Membrane</keyword>
<dbReference type="GO" id="GO:0044874">
    <property type="term" value="P:lipoprotein localization to outer membrane"/>
    <property type="evidence" value="ECO:0007669"/>
    <property type="project" value="TreeGrafter"/>
</dbReference>
<keyword evidence="11" id="KW-1185">Reference proteome</keyword>
<protein>
    <submittedName>
        <fullName evidence="10">Putative ABC transporter, permease protein</fullName>
    </submittedName>
</protein>
<dbReference type="PANTHER" id="PTHR30489:SF0">
    <property type="entry name" value="LIPOPROTEIN-RELEASING SYSTEM TRANSMEMBRANE PROTEIN LOLE"/>
    <property type="match status" value="1"/>
</dbReference>
<feature type="transmembrane region" description="Helical" evidence="7">
    <location>
        <begin position="274"/>
        <end position="295"/>
    </location>
</feature>
<proteinExistence type="inferred from homology"/>
<dbReference type="InterPro" id="IPR025857">
    <property type="entry name" value="MacB_PCD"/>
</dbReference>
<dbReference type="EMBL" id="DF820460">
    <property type="protein sequence ID" value="GAK53807.1"/>
    <property type="molecule type" value="Genomic_DNA"/>
</dbReference>
<sequence>MNIFQFAFRNVFRNTRRSLITLLAIAVGFMAINVFGGYVALIFDAMGDAAIYGESLGHLTIFKKGFLVEGKIDPEKYMITAEEMQAITALVAKNPAVTKVIPKMSVSGLISNGSSSTIFIADGIHPDDKTFLDHGSSYDSEYDGEGTPITTQTPTGVQLGSDLAKMLNLNVGDTLPVMANTLAGQMNALDVDVVGIYNTGSDATNDKYLLMPLELAQSLYDTTSVDRVSLALSKTEETEAVRKWLVEQLPSIGFNAEVKTWNELSLFYTQVRDMFSVIFLFIFCIVLIIVVTSVVNTMSMSVVERTQEIGTLRALGLKRRDVLRIFGAEGFVIGLIGTIAGLAGTLLIIWLFETVDVTYIPPGSTEPVPMLVGFVPSMLAISGLFLAFLSWGAAIFPSFKASRLRIVDAFGHV</sequence>
<evidence type="ECO:0000313" key="10">
    <source>
        <dbReference type="EMBL" id="GAK53807.1"/>
    </source>
</evidence>
<dbReference type="PANTHER" id="PTHR30489">
    <property type="entry name" value="LIPOPROTEIN-RELEASING SYSTEM TRANSMEMBRANE PROTEIN LOLE"/>
    <property type="match status" value="1"/>
</dbReference>
<keyword evidence="4 7" id="KW-0812">Transmembrane</keyword>
<dbReference type="Pfam" id="PF12704">
    <property type="entry name" value="MacB_PCD"/>
    <property type="match status" value="1"/>
</dbReference>
<dbReference type="Pfam" id="PF02687">
    <property type="entry name" value="FtsX"/>
    <property type="match status" value="1"/>
</dbReference>
<evidence type="ECO:0000259" key="9">
    <source>
        <dbReference type="Pfam" id="PF12704"/>
    </source>
</evidence>
<evidence type="ECO:0000313" key="11">
    <source>
        <dbReference type="Proteomes" id="UP000030700"/>
    </source>
</evidence>
<keyword evidence="5 7" id="KW-1133">Transmembrane helix</keyword>
<evidence type="ECO:0000256" key="3">
    <source>
        <dbReference type="ARBA" id="ARBA00022475"/>
    </source>
</evidence>
<evidence type="ECO:0000256" key="6">
    <source>
        <dbReference type="ARBA" id="ARBA00023136"/>
    </source>
</evidence>
<dbReference type="InterPro" id="IPR003838">
    <property type="entry name" value="ABC3_permease_C"/>
</dbReference>
<evidence type="ECO:0000256" key="2">
    <source>
        <dbReference type="ARBA" id="ARBA00005236"/>
    </source>
</evidence>
<evidence type="ECO:0000256" key="7">
    <source>
        <dbReference type="SAM" id="Phobius"/>
    </source>
</evidence>
<dbReference type="Proteomes" id="UP000030700">
    <property type="component" value="Unassembled WGS sequence"/>
</dbReference>
<comment type="subcellular location">
    <subcellularLocation>
        <location evidence="1">Cell membrane</location>
        <topology evidence="1">Multi-pass membrane protein</topology>
    </subcellularLocation>
</comment>
<feature type="transmembrane region" description="Helical" evidence="7">
    <location>
        <begin position="372"/>
        <end position="396"/>
    </location>
</feature>
<keyword evidence="3" id="KW-1003">Cell membrane</keyword>
<dbReference type="STRING" id="1499966.U14_05081"/>
<feature type="transmembrane region" description="Helical" evidence="7">
    <location>
        <begin position="20"/>
        <end position="43"/>
    </location>
</feature>
<evidence type="ECO:0000256" key="5">
    <source>
        <dbReference type="ARBA" id="ARBA00022989"/>
    </source>
</evidence>
<gene>
    <name evidence="10" type="ORF">U14_05081</name>
</gene>
<dbReference type="GO" id="GO:0098797">
    <property type="term" value="C:plasma membrane protein complex"/>
    <property type="evidence" value="ECO:0007669"/>
    <property type="project" value="TreeGrafter"/>
</dbReference>
<reference evidence="10" key="1">
    <citation type="journal article" date="2015" name="PeerJ">
        <title>First genomic representation of candidate bacterial phylum KSB3 points to enhanced environmental sensing as a trigger of wastewater bulking.</title>
        <authorList>
            <person name="Sekiguchi Y."/>
            <person name="Ohashi A."/>
            <person name="Parks D.H."/>
            <person name="Yamauchi T."/>
            <person name="Tyson G.W."/>
            <person name="Hugenholtz P."/>
        </authorList>
    </citation>
    <scope>NUCLEOTIDE SEQUENCE [LARGE SCALE GENOMIC DNA]</scope>
</reference>
<feature type="domain" description="ABC3 transporter permease C-terminal" evidence="8">
    <location>
        <begin position="281"/>
        <end position="404"/>
    </location>
</feature>
<organism evidence="10">
    <name type="scientific">Candidatus Moduliflexus flocculans</name>
    <dbReference type="NCBI Taxonomy" id="1499966"/>
    <lineage>
        <taxon>Bacteria</taxon>
        <taxon>Candidatus Moduliflexota</taxon>
        <taxon>Candidatus Moduliflexia</taxon>
        <taxon>Candidatus Moduliflexales</taxon>
        <taxon>Candidatus Moduliflexaceae</taxon>
    </lineage>
</organism>
<feature type="transmembrane region" description="Helical" evidence="7">
    <location>
        <begin position="322"/>
        <end position="352"/>
    </location>
</feature>
<dbReference type="AlphaFoldDB" id="A0A081BQX6"/>
<accession>A0A081BQX6</accession>
<evidence type="ECO:0000256" key="4">
    <source>
        <dbReference type="ARBA" id="ARBA00022692"/>
    </source>
</evidence>
<evidence type="ECO:0000259" key="8">
    <source>
        <dbReference type="Pfam" id="PF02687"/>
    </source>
</evidence>
<dbReference type="HOGENOM" id="CLU_000604_8_6_0"/>
<name>A0A081BQX6_9BACT</name>
<evidence type="ECO:0000256" key="1">
    <source>
        <dbReference type="ARBA" id="ARBA00004651"/>
    </source>
</evidence>
<comment type="similarity">
    <text evidence="2">Belongs to the ABC-4 integral membrane protein family. LolC/E subfamily.</text>
</comment>
<dbReference type="InterPro" id="IPR051447">
    <property type="entry name" value="Lipoprotein-release_system"/>
</dbReference>